<evidence type="ECO:0000313" key="6">
    <source>
        <dbReference type="EMBL" id="KAA9322447.1"/>
    </source>
</evidence>
<evidence type="ECO:0000256" key="5">
    <source>
        <dbReference type="SAM" id="MobiDB-lite"/>
    </source>
</evidence>
<protein>
    <submittedName>
        <fullName evidence="6">Glycoside hydrolase family 1 protein</fullName>
        <ecNumber evidence="7">3.2.1.-</ecNumber>
    </submittedName>
</protein>
<dbReference type="SUPFAM" id="SSF51445">
    <property type="entry name" value="(Trans)glycosidases"/>
    <property type="match status" value="1"/>
</dbReference>
<proteinExistence type="inferred from homology"/>
<organism evidence="6 8">
    <name type="scientific">Lactobacillus jensenii</name>
    <dbReference type="NCBI Taxonomy" id="109790"/>
    <lineage>
        <taxon>Bacteria</taxon>
        <taxon>Bacillati</taxon>
        <taxon>Bacillota</taxon>
        <taxon>Bacilli</taxon>
        <taxon>Lactobacillales</taxon>
        <taxon>Lactobacillaceae</taxon>
        <taxon>Lactobacillus</taxon>
    </lineage>
</organism>
<dbReference type="InterPro" id="IPR001360">
    <property type="entry name" value="Glyco_hydro_1"/>
</dbReference>
<evidence type="ECO:0000313" key="9">
    <source>
        <dbReference type="Proteomes" id="UP001385848"/>
    </source>
</evidence>
<dbReference type="GO" id="GO:0005829">
    <property type="term" value="C:cytosol"/>
    <property type="evidence" value="ECO:0007669"/>
    <property type="project" value="TreeGrafter"/>
</dbReference>
<dbReference type="EMBL" id="JBBVUL010000017">
    <property type="protein sequence ID" value="MEL0565796.1"/>
    <property type="molecule type" value="Genomic_DNA"/>
</dbReference>
<comment type="caution">
    <text evidence="6">The sequence shown here is derived from an EMBL/GenBank/DDBJ whole genome shotgun (WGS) entry which is preliminary data.</text>
</comment>
<feature type="compositionally biased region" description="Polar residues" evidence="5">
    <location>
        <begin position="7"/>
        <end position="17"/>
    </location>
</feature>
<reference evidence="6 8" key="1">
    <citation type="submission" date="2019-09" db="EMBL/GenBank/DDBJ databases">
        <title>Draft genome sequence assemblies of isolates from the urinary tract.</title>
        <authorList>
            <person name="Mores C.R."/>
            <person name="Putonti C."/>
            <person name="Wolfe A.J."/>
        </authorList>
    </citation>
    <scope>NUCLEOTIDE SEQUENCE [LARGE SCALE GENOMIC DNA]</scope>
    <source>
        <strain evidence="6 8">UMB246</strain>
    </source>
</reference>
<evidence type="ECO:0000313" key="7">
    <source>
        <dbReference type="EMBL" id="MEL0565796.1"/>
    </source>
</evidence>
<name>A0A5N1IEW1_LACJE</name>
<dbReference type="EMBL" id="VYWW01000019">
    <property type="protein sequence ID" value="KAA9322447.1"/>
    <property type="molecule type" value="Genomic_DNA"/>
</dbReference>
<dbReference type="PRINTS" id="PR00131">
    <property type="entry name" value="GLHYDRLASE1"/>
</dbReference>
<keyword evidence="2 6" id="KW-0378">Hydrolase</keyword>
<evidence type="ECO:0000256" key="3">
    <source>
        <dbReference type="ARBA" id="ARBA00023295"/>
    </source>
</evidence>
<dbReference type="Proteomes" id="UP000327236">
    <property type="component" value="Unassembled WGS sequence"/>
</dbReference>
<feature type="region of interest" description="Disordered" evidence="5">
    <location>
        <begin position="1"/>
        <end position="24"/>
    </location>
</feature>
<dbReference type="KEGG" id="lje:BUE77_05280"/>
<evidence type="ECO:0000313" key="8">
    <source>
        <dbReference type="Proteomes" id="UP000327236"/>
    </source>
</evidence>
<dbReference type="PANTHER" id="PTHR10353">
    <property type="entry name" value="GLYCOSYL HYDROLASE"/>
    <property type="match status" value="1"/>
</dbReference>
<dbReference type="Pfam" id="PF00232">
    <property type="entry name" value="Glyco_hydro_1"/>
    <property type="match status" value="1"/>
</dbReference>
<dbReference type="GO" id="GO:0016052">
    <property type="term" value="P:carbohydrate catabolic process"/>
    <property type="evidence" value="ECO:0007669"/>
    <property type="project" value="TreeGrafter"/>
</dbReference>
<gene>
    <name evidence="7" type="ORF">AAC431_07715</name>
    <name evidence="6" type="ORF">F6H94_05210</name>
</gene>
<evidence type="ECO:0000256" key="4">
    <source>
        <dbReference type="RuleBase" id="RU003690"/>
    </source>
</evidence>
<dbReference type="FunFam" id="3.20.20.80:FF:000004">
    <property type="entry name" value="Beta-glucosidase 6-phospho-beta-glucosidase"/>
    <property type="match status" value="1"/>
</dbReference>
<dbReference type="GO" id="GO:0008422">
    <property type="term" value="F:beta-glucosidase activity"/>
    <property type="evidence" value="ECO:0007669"/>
    <property type="project" value="TreeGrafter"/>
</dbReference>
<dbReference type="Proteomes" id="UP001385848">
    <property type="component" value="Unassembled WGS sequence"/>
</dbReference>
<dbReference type="Gene3D" id="3.20.20.80">
    <property type="entry name" value="Glycosidases"/>
    <property type="match status" value="1"/>
</dbReference>
<comment type="similarity">
    <text evidence="1 4">Belongs to the glycosyl hydrolase 1 family.</text>
</comment>
<dbReference type="InterPro" id="IPR017853">
    <property type="entry name" value="GH"/>
</dbReference>
<evidence type="ECO:0000256" key="2">
    <source>
        <dbReference type="ARBA" id="ARBA00022801"/>
    </source>
</evidence>
<dbReference type="AlphaFoldDB" id="A0A5N1IEW1"/>
<dbReference type="EC" id="3.2.1.-" evidence="7"/>
<evidence type="ECO:0000256" key="1">
    <source>
        <dbReference type="ARBA" id="ARBA00010838"/>
    </source>
</evidence>
<dbReference type="GeneID" id="31743124"/>
<accession>A0A5N1IEW1</accession>
<dbReference type="OrthoDB" id="1688691at2"/>
<keyword evidence="9" id="KW-1185">Reference proteome</keyword>
<dbReference type="PANTHER" id="PTHR10353:SF122">
    <property type="entry name" value="6-PHOSPHO-BETA-GLUCOSIDASE ASCB-RELATED"/>
    <property type="match status" value="1"/>
</dbReference>
<keyword evidence="3 7" id="KW-0326">Glycosidase</keyword>
<reference evidence="7 9" key="2">
    <citation type="submission" date="2024-04" db="EMBL/GenBank/DDBJ databases">
        <title>Three lactobacilli isolated from voided urine samples from females with type 2 diabetes.</title>
        <authorList>
            <person name="Kula A."/>
            <person name="Stegman N."/>
            <person name="Putonti C."/>
        </authorList>
    </citation>
    <scope>NUCLEOTIDE SEQUENCE [LARGE SCALE GENOMIC DNA]</scope>
    <source>
        <strain evidence="7 9">1855</strain>
    </source>
</reference>
<dbReference type="RefSeq" id="WP_006588177.1">
    <property type="nucleotide sequence ID" value="NZ_CATOUV010000001.1"/>
</dbReference>
<sequence length="453" mass="52789">MEKFFWGNSTSSMQTEGGWNEDGKSKSVYDIRTATESSSDWKVANDNYHNLSEDLDLMKDLGLNMYRFQVSWSRVMHDGDGNLNSKGLEFYDQLVQGLLDRGIEPMICLYHFDMPLKLANEGGFLNKKVVDDFIRFGKIIIDHFKDKVKYWITFNEQNLYFQPGATHYAVGIDLGRKETIEDIYQISHNIMYAHACLANYLHDTSNNKIGGMLAYAATYPSTCNPSDQLLVARFNEFVNNSLLDAFVRGSYSPAVISFVKRYHLHLDIEKDELAEIKKMKSDFIAFSYYRTDVIDASKVPVDCAPNYYLKYGKTRNKYTRSNYWDWNIDPQGFRKVMDDIYYRYRVPVFPIENGIGLLEHWDGLHQIDDQLRIDYMREHINELKKAQKEDGVEVLGYLGWGLIDILSSSGNMDKRYGVVYVNRSNHDLKDMKRIPKKSFYWLQNVIKTDAKFI</sequence>